<reference evidence="3" key="1">
    <citation type="submission" date="2017-02" db="EMBL/GenBank/DDBJ databases">
        <authorList>
            <person name="Daims H."/>
        </authorList>
    </citation>
    <scope>NUCLEOTIDE SEQUENCE [LARGE SCALE GENOMIC DNA]</scope>
</reference>
<organism evidence="2 3">
    <name type="scientific">Crenothrix polyspora</name>
    <dbReference type="NCBI Taxonomy" id="360316"/>
    <lineage>
        <taxon>Bacteria</taxon>
        <taxon>Pseudomonadati</taxon>
        <taxon>Pseudomonadota</taxon>
        <taxon>Gammaproteobacteria</taxon>
        <taxon>Methylococcales</taxon>
        <taxon>Crenotrichaceae</taxon>
        <taxon>Crenothrix</taxon>
    </lineage>
</organism>
<evidence type="ECO:0000313" key="2">
    <source>
        <dbReference type="EMBL" id="SJM90978.1"/>
    </source>
</evidence>
<proteinExistence type="predicted"/>
<gene>
    <name evidence="2" type="ORF">CRENPOLYSF1_170033</name>
</gene>
<feature type="region of interest" description="Disordered" evidence="1">
    <location>
        <begin position="30"/>
        <end position="50"/>
    </location>
</feature>
<dbReference type="AlphaFoldDB" id="A0A1R4H3Y8"/>
<protein>
    <submittedName>
        <fullName evidence="2">Uncharacterized protein</fullName>
    </submittedName>
</protein>
<dbReference type="EMBL" id="FUKI01000079">
    <property type="protein sequence ID" value="SJM90978.1"/>
    <property type="molecule type" value="Genomic_DNA"/>
</dbReference>
<accession>A0A1R4H3Y8</accession>
<name>A0A1R4H3Y8_9GAMM</name>
<sequence length="50" mass="5464">MPGGGLVAAQRKALYDKFYKRMDVDLDGGRRVGGDPEERGKIQNKIAKSA</sequence>
<evidence type="ECO:0000313" key="3">
    <source>
        <dbReference type="Proteomes" id="UP000195667"/>
    </source>
</evidence>
<keyword evidence="3" id="KW-1185">Reference proteome</keyword>
<feature type="compositionally biased region" description="Basic and acidic residues" evidence="1">
    <location>
        <begin position="30"/>
        <end position="41"/>
    </location>
</feature>
<evidence type="ECO:0000256" key="1">
    <source>
        <dbReference type="SAM" id="MobiDB-lite"/>
    </source>
</evidence>
<dbReference type="Proteomes" id="UP000195667">
    <property type="component" value="Unassembled WGS sequence"/>
</dbReference>